<dbReference type="InterPro" id="IPR021241">
    <property type="entry name" value="CsiV"/>
</dbReference>
<sequence>MADPMKKWLKKATVLCSILWLLSGQTVQADDASSNHKPIDTPWYQIDAIVFLHNNYQQDKELWRTSAAPSLPDNAIKLELPAIEASTMSVSFDEKPINPNSLPVSEWSENGYSNNHYALYTLPSFTQLPKDQQRLTQEASRLKRSSDYTVLQQVAWRQPLTDKGIVVPVIVSLLSSSQSPYELSGVISIRKNKHLYVDVNMQYSQIKNILTQFQSKREDKRSESMLRPELLLENDTEPHILRETLRTFSLTEHRGIPKTEQVQYFDSPVLGILLKITPYEDIVKILQDEKQPEIKTSSPSVVYVLTKKDHFLE</sequence>
<proteinExistence type="predicted"/>
<organism evidence="1">
    <name type="scientific">invertebrate metagenome</name>
    <dbReference type="NCBI Taxonomy" id="1711999"/>
    <lineage>
        <taxon>unclassified sequences</taxon>
        <taxon>metagenomes</taxon>
        <taxon>organismal metagenomes</taxon>
    </lineage>
</organism>
<evidence type="ECO:0000313" key="1">
    <source>
        <dbReference type="EMBL" id="PJE79321.1"/>
    </source>
</evidence>
<dbReference type="EMBL" id="NSIT01000077">
    <property type="protein sequence ID" value="PJE79321.1"/>
    <property type="molecule type" value="Genomic_DNA"/>
</dbReference>
<gene>
    <name evidence="1" type="ORF">CI610_01706</name>
</gene>
<dbReference type="Pfam" id="PF10972">
    <property type="entry name" value="CsiV"/>
    <property type="match status" value="1"/>
</dbReference>
<protein>
    <submittedName>
        <fullName evidence="1">Uncharacterized protein</fullName>
    </submittedName>
</protein>
<reference evidence="1" key="1">
    <citation type="journal article" date="2017" name="Appl. Environ. Microbiol.">
        <title>Molecular characterization of an Endozoicomonas-like organism causing infection in king scallop Pecten maximus L.</title>
        <authorList>
            <person name="Cano I."/>
            <person name="van Aerle R."/>
            <person name="Ross S."/>
            <person name="Verner-Jeffreys D.W."/>
            <person name="Paley R.K."/>
            <person name="Rimmer G."/>
            <person name="Ryder D."/>
            <person name="Hooper P."/>
            <person name="Stone D."/>
            <person name="Feist S.W."/>
        </authorList>
    </citation>
    <scope>NUCLEOTIDE SEQUENCE</scope>
</reference>
<dbReference type="AlphaFoldDB" id="A0A2H9T7V6"/>
<accession>A0A2H9T7V6</accession>
<name>A0A2H9T7V6_9ZZZZ</name>
<comment type="caution">
    <text evidence="1">The sequence shown here is derived from an EMBL/GenBank/DDBJ whole genome shotgun (WGS) entry which is preliminary data.</text>
</comment>